<evidence type="ECO:0000313" key="1">
    <source>
        <dbReference type="EMBL" id="MPC62842.1"/>
    </source>
</evidence>
<proteinExistence type="predicted"/>
<dbReference type="AlphaFoldDB" id="A0A5B7GVG7"/>
<evidence type="ECO:0000313" key="2">
    <source>
        <dbReference type="Proteomes" id="UP000324222"/>
    </source>
</evidence>
<name>A0A5B7GVG7_PORTR</name>
<protein>
    <submittedName>
        <fullName evidence="1">Uncharacterized protein</fullName>
    </submittedName>
</protein>
<gene>
    <name evidence="1" type="ORF">E2C01_056931</name>
</gene>
<dbReference type="EMBL" id="VSRR010020105">
    <property type="protein sequence ID" value="MPC62842.1"/>
    <property type="molecule type" value="Genomic_DNA"/>
</dbReference>
<organism evidence="1 2">
    <name type="scientific">Portunus trituberculatus</name>
    <name type="common">Swimming crab</name>
    <name type="synonym">Neptunus trituberculatus</name>
    <dbReference type="NCBI Taxonomy" id="210409"/>
    <lineage>
        <taxon>Eukaryota</taxon>
        <taxon>Metazoa</taxon>
        <taxon>Ecdysozoa</taxon>
        <taxon>Arthropoda</taxon>
        <taxon>Crustacea</taxon>
        <taxon>Multicrustacea</taxon>
        <taxon>Malacostraca</taxon>
        <taxon>Eumalacostraca</taxon>
        <taxon>Eucarida</taxon>
        <taxon>Decapoda</taxon>
        <taxon>Pleocyemata</taxon>
        <taxon>Brachyura</taxon>
        <taxon>Eubrachyura</taxon>
        <taxon>Portunoidea</taxon>
        <taxon>Portunidae</taxon>
        <taxon>Portuninae</taxon>
        <taxon>Portunus</taxon>
    </lineage>
</organism>
<sequence>MNAAPHPHTNSLLSSLSGMARRVLPVSGAETGPEGLGITLSPPELMGLSPVCGGVTTPRDGLELRSFISKARHQPGIEAGIFHLLDDNGSLC</sequence>
<accession>A0A5B7GVG7</accession>
<dbReference type="Proteomes" id="UP000324222">
    <property type="component" value="Unassembled WGS sequence"/>
</dbReference>
<reference evidence="1 2" key="1">
    <citation type="submission" date="2019-05" db="EMBL/GenBank/DDBJ databases">
        <title>Another draft genome of Portunus trituberculatus and its Hox gene families provides insights of decapod evolution.</title>
        <authorList>
            <person name="Jeong J.-H."/>
            <person name="Song I."/>
            <person name="Kim S."/>
            <person name="Choi T."/>
            <person name="Kim D."/>
            <person name="Ryu S."/>
            <person name="Kim W."/>
        </authorList>
    </citation>
    <scope>NUCLEOTIDE SEQUENCE [LARGE SCALE GENOMIC DNA]</scope>
    <source>
        <tissue evidence="1">Muscle</tissue>
    </source>
</reference>
<keyword evidence="2" id="KW-1185">Reference proteome</keyword>
<comment type="caution">
    <text evidence="1">The sequence shown here is derived from an EMBL/GenBank/DDBJ whole genome shotgun (WGS) entry which is preliminary data.</text>
</comment>